<proteinExistence type="inferred from homology"/>
<reference evidence="6" key="1">
    <citation type="submission" date="2020-08" db="EMBL/GenBank/DDBJ databases">
        <title>Genome sequencing and assembly of the red palm weevil Rhynchophorus ferrugineus.</title>
        <authorList>
            <person name="Dias G.B."/>
            <person name="Bergman C.M."/>
            <person name="Manee M."/>
        </authorList>
    </citation>
    <scope>NUCLEOTIDE SEQUENCE</scope>
    <source>
        <strain evidence="6">AA-2017</strain>
        <tissue evidence="6">Whole larva</tissue>
    </source>
</reference>
<comment type="similarity">
    <text evidence="3">Belongs to the BBS4 family.</text>
</comment>
<evidence type="ECO:0000313" key="7">
    <source>
        <dbReference type="Proteomes" id="UP000625711"/>
    </source>
</evidence>
<dbReference type="PANTHER" id="PTHR44186:SF1">
    <property type="entry name" value="BARDET-BIEDL SYNDROME 4 PROTEIN"/>
    <property type="match status" value="1"/>
</dbReference>
<accession>A0A834ITL4</accession>
<keyword evidence="1" id="KW-0677">Repeat</keyword>
<feature type="repeat" description="TPR" evidence="4">
    <location>
        <begin position="65"/>
        <end position="98"/>
    </location>
</feature>
<evidence type="ECO:0000256" key="5">
    <source>
        <dbReference type="SAM" id="MobiDB-lite"/>
    </source>
</evidence>
<dbReference type="Pfam" id="PF13181">
    <property type="entry name" value="TPR_8"/>
    <property type="match status" value="2"/>
</dbReference>
<dbReference type="SUPFAM" id="SSF48452">
    <property type="entry name" value="TPR-like"/>
    <property type="match status" value="2"/>
</dbReference>
<sequence>MLSNGKSHLSSAKQFEKPKDAIEVCEPIPIEKLNWLIHLQHIRGETEFCKKLIASELNRSNGKNEYAFYKQGIILKEEGKIQDALETFQKCLKLNPKSVVIMKEIAKCLYDMRRYRLALNAYMEAESLLKTSDWKLCYFIAQCCFKLGHVEKAKEYAHKSVKMGKQEQAYALLIKILGSEHDLKSALAVSNAATECCPDSVNMLTESGLLFLKAGQAQYAFERLSQALALDPAYAKALLGIGCITMRHEEYEVALTKFKIAVLHEPESVALWNNIGICFYAKQKLVAAISCLKRALWISPLNWKIIFNLAIVYLATQQPASAFNFACASVNLRPDVAECFAILAYTLFYLKDVENALKAMTHACTLSPNNTAFTANAALMSKLLGQSETADRYMTTFRQLVDSGENVADEVAKLVENIRLACDQNPSQTPVVNNLEDNMTHTQSDNNVSGESSGKSLDEDEV</sequence>
<dbReference type="InterPro" id="IPR013105">
    <property type="entry name" value="TPR_2"/>
</dbReference>
<dbReference type="Gene3D" id="1.25.40.10">
    <property type="entry name" value="Tetratricopeptide repeat domain"/>
    <property type="match status" value="3"/>
</dbReference>
<dbReference type="PANTHER" id="PTHR44186">
    <property type="match status" value="1"/>
</dbReference>
<keyword evidence="7" id="KW-1185">Reference proteome</keyword>
<keyword evidence="2 4" id="KW-0802">TPR repeat</keyword>
<comment type="caution">
    <text evidence="6">The sequence shown here is derived from an EMBL/GenBank/DDBJ whole genome shotgun (WGS) entry which is preliminary data.</text>
</comment>
<feature type="region of interest" description="Disordered" evidence="5">
    <location>
        <begin position="426"/>
        <end position="462"/>
    </location>
</feature>
<evidence type="ECO:0000313" key="6">
    <source>
        <dbReference type="EMBL" id="KAF7286922.1"/>
    </source>
</evidence>
<dbReference type="Pfam" id="PF13432">
    <property type="entry name" value="TPR_16"/>
    <property type="match status" value="1"/>
</dbReference>
<feature type="compositionally biased region" description="Polar residues" evidence="5">
    <location>
        <begin position="426"/>
        <end position="455"/>
    </location>
</feature>
<feature type="repeat" description="TPR" evidence="4">
    <location>
        <begin position="201"/>
        <end position="234"/>
    </location>
</feature>
<evidence type="ECO:0008006" key="8">
    <source>
        <dbReference type="Google" id="ProtNLM"/>
    </source>
</evidence>
<dbReference type="Pfam" id="PF07719">
    <property type="entry name" value="TPR_2"/>
    <property type="match status" value="1"/>
</dbReference>
<evidence type="ECO:0000256" key="1">
    <source>
        <dbReference type="ARBA" id="ARBA00022737"/>
    </source>
</evidence>
<dbReference type="GO" id="GO:0060271">
    <property type="term" value="P:cilium assembly"/>
    <property type="evidence" value="ECO:0007669"/>
    <property type="project" value="TreeGrafter"/>
</dbReference>
<feature type="repeat" description="TPR" evidence="4">
    <location>
        <begin position="269"/>
        <end position="302"/>
    </location>
</feature>
<evidence type="ECO:0000256" key="3">
    <source>
        <dbReference type="ARBA" id="ARBA00023778"/>
    </source>
</evidence>
<name>A0A834ITL4_RHYFE</name>
<dbReference type="PROSITE" id="PS50005">
    <property type="entry name" value="TPR"/>
    <property type="match status" value="4"/>
</dbReference>
<feature type="repeat" description="TPR" evidence="4">
    <location>
        <begin position="235"/>
        <end position="268"/>
    </location>
</feature>
<dbReference type="SMART" id="SM00028">
    <property type="entry name" value="TPR"/>
    <property type="match status" value="8"/>
</dbReference>
<dbReference type="InterPro" id="IPR011990">
    <property type="entry name" value="TPR-like_helical_dom_sf"/>
</dbReference>
<evidence type="ECO:0000256" key="2">
    <source>
        <dbReference type="ARBA" id="ARBA00022803"/>
    </source>
</evidence>
<gene>
    <name evidence="6" type="ORF">GWI33_003189</name>
</gene>
<evidence type="ECO:0000256" key="4">
    <source>
        <dbReference type="PROSITE-ProRule" id="PRU00339"/>
    </source>
</evidence>
<dbReference type="Proteomes" id="UP000625711">
    <property type="component" value="Unassembled WGS sequence"/>
</dbReference>
<dbReference type="AlphaFoldDB" id="A0A834ITL4"/>
<dbReference type="OrthoDB" id="309339at2759"/>
<dbReference type="InterPro" id="IPR019734">
    <property type="entry name" value="TPR_rpt"/>
</dbReference>
<dbReference type="GO" id="GO:0036064">
    <property type="term" value="C:ciliary basal body"/>
    <property type="evidence" value="ECO:0007669"/>
    <property type="project" value="TreeGrafter"/>
</dbReference>
<dbReference type="EMBL" id="JAACXV010000018">
    <property type="protein sequence ID" value="KAF7286922.1"/>
    <property type="molecule type" value="Genomic_DNA"/>
</dbReference>
<organism evidence="6 7">
    <name type="scientific">Rhynchophorus ferrugineus</name>
    <name type="common">Red palm weevil</name>
    <name type="synonym">Curculio ferrugineus</name>
    <dbReference type="NCBI Taxonomy" id="354439"/>
    <lineage>
        <taxon>Eukaryota</taxon>
        <taxon>Metazoa</taxon>
        <taxon>Ecdysozoa</taxon>
        <taxon>Arthropoda</taxon>
        <taxon>Hexapoda</taxon>
        <taxon>Insecta</taxon>
        <taxon>Pterygota</taxon>
        <taxon>Neoptera</taxon>
        <taxon>Endopterygota</taxon>
        <taxon>Coleoptera</taxon>
        <taxon>Polyphaga</taxon>
        <taxon>Cucujiformia</taxon>
        <taxon>Curculionidae</taxon>
        <taxon>Dryophthorinae</taxon>
        <taxon>Rhynchophorus</taxon>
    </lineage>
</organism>
<dbReference type="PROSITE" id="PS50293">
    <property type="entry name" value="TPR_REGION"/>
    <property type="match status" value="1"/>
</dbReference>
<dbReference type="GO" id="GO:0061512">
    <property type="term" value="P:protein localization to cilium"/>
    <property type="evidence" value="ECO:0007669"/>
    <property type="project" value="TreeGrafter"/>
</dbReference>
<protein>
    <recommendedName>
        <fullName evidence="8">Bardet-Biedl syndrome 4 protein</fullName>
    </recommendedName>
</protein>